<sequence length="60" mass="7173">MEQLMDHQYEEQLREKIMFMLASGQTVSLKNIADEMIHEHNEHSQYIRTAYYKVKSELVG</sequence>
<protein>
    <submittedName>
        <fullName evidence="1">Uncharacterized protein</fullName>
    </submittedName>
</protein>
<dbReference type="Proteomes" id="UP000294641">
    <property type="component" value="Unassembled WGS sequence"/>
</dbReference>
<dbReference type="OrthoDB" id="2736537at2"/>
<reference evidence="1 3" key="1">
    <citation type="submission" date="2018-06" db="EMBL/GenBank/DDBJ databases">
        <authorList>
            <consortium name="Pathogen Informatics"/>
            <person name="Doyle S."/>
        </authorList>
    </citation>
    <scope>NUCLEOTIDE SEQUENCE [LARGE SCALE GENOMIC DNA]</scope>
    <source>
        <strain evidence="1 3">NCTC10597</strain>
    </source>
</reference>
<evidence type="ECO:0000313" key="1">
    <source>
        <dbReference type="EMBL" id="STX11024.1"/>
    </source>
</evidence>
<gene>
    <name evidence="2" type="ORF">DFR61_13719</name>
    <name evidence="1" type="ORF">NCTC10597_02819</name>
</gene>
<name>A0A2U3AA93_9BACL</name>
<evidence type="ECO:0000313" key="2">
    <source>
        <dbReference type="EMBL" id="TDR34551.1"/>
    </source>
</evidence>
<reference evidence="2 4" key="2">
    <citation type="submission" date="2019-03" db="EMBL/GenBank/DDBJ databases">
        <title>Genomic Encyclopedia of Type Strains, Phase IV (KMG-IV): sequencing the most valuable type-strain genomes for metagenomic binning, comparative biology and taxonomic classification.</title>
        <authorList>
            <person name="Goeker M."/>
        </authorList>
    </citation>
    <scope>NUCLEOTIDE SEQUENCE [LARGE SCALE GENOMIC DNA]</scope>
    <source>
        <strain evidence="2 4">DSM 20580</strain>
    </source>
</reference>
<evidence type="ECO:0000313" key="3">
    <source>
        <dbReference type="Proteomes" id="UP000254330"/>
    </source>
</evidence>
<comment type="caution">
    <text evidence="1">The sequence shown here is derived from an EMBL/GenBank/DDBJ whole genome shotgun (WGS) entry which is preliminary data.</text>
</comment>
<keyword evidence="4" id="KW-1185">Reference proteome</keyword>
<organism evidence="1 3">
    <name type="scientific">Kurthia zopfii</name>
    <dbReference type="NCBI Taxonomy" id="1650"/>
    <lineage>
        <taxon>Bacteria</taxon>
        <taxon>Bacillati</taxon>
        <taxon>Bacillota</taxon>
        <taxon>Bacilli</taxon>
        <taxon>Bacillales</taxon>
        <taxon>Caryophanaceae</taxon>
        <taxon>Kurthia</taxon>
    </lineage>
</organism>
<dbReference type="EMBL" id="SNZG01000037">
    <property type="protein sequence ID" value="TDR34551.1"/>
    <property type="molecule type" value="Genomic_DNA"/>
</dbReference>
<dbReference type="EMBL" id="UGNP01000001">
    <property type="protein sequence ID" value="STX11024.1"/>
    <property type="molecule type" value="Genomic_DNA"/>
</dbReference>
<evidence type="ECO:0000313" key="4">
    <source>
        <dbReference type="Proteomes" id="UP000294641"/>
    </source>
</evidence>
<dbReference type="RefSeq" id="WP_109350520.1">
    <property type="nucleotide sequence ID" value="NZ_BJUE01000038.1"/>
</dbReference>
<accession>A0A2U3AA93</accession>
<proteinExistence type="predicted"/>
<dbReference type="Proteomes" id="UP000254330">
    <property type="component" value="Unassembled WGS sequence"/>
</dbReference>
<dbReference type="AlphaFoldDB" id="A0A2U3AA93"/>